<reference evidence="2 4" key="1">
    <citation type="submission" date="2024-09" db="EMBL/GenBank/DDBJ databases">
        <title>Chromosome-scale assembly of Riccia sorocarpa.</title>
        <authorList>
            <person name="Paukszto L."/>
        </authorList>
    </citation>
    <scope>NUCLEOTIDE SEQUENCE [LARGE SCALE GENOMIC DNA]</scope>
    <source>
        <strain evidence="2">LP-2024</strain>
        <tissue evidence="2">Aerial parts of the thallus</tissue>
    </source>
</reference>
<evidence type="ECO:0000313" key="2">
    <source>
        <dbReference type="EMBL" id="KAL3688228.1"/>
    </source>
</evidence>
<name>A0ABD3H9X8_9MARC</name>
<evidence type="ECO:0000313" key="4">
    <source>
        <dbReference type="Proteomes" id="UP001633002"/>
    </source>
</evidence>
<evidence type="ECO:0000313" key="3">
    <source>
        <dbReference type="EMBL" id="KAL3692009.1"/>
    </source>
</evidence>
<organism evidence="2 4">
    <name type="scientific">Riccia sorocarpa</name>
    <dbReference type="NCBI Taxonomy" id="122646"/>
    <lineage>
        <taxon>Eukaryota</taxon>
        <taxon>Viridiplantae</taxon>
        <taxon>Streptophyta</taxon>
        <taxon>Embryophyta</taxon>
        <taxon>Marchantiophyta</taxon>
        <taxon>Marchantiopsida</taxon>
        <taxon>Marchantiidae</taxon>
        <taxon>Marchantiales</taxon>
        <taxon>Ricciaceae</taxon>
        <taxon>Riccia</taxon>
    </lineage>
</organism>
<keyword evidence="4" id="KW-1185">Reference proteome</keyword>
<protein>
    <submittedName>
        <fullName evidence="2">Uncharacterized protein</fullName>
    </submittedName>
</protein>
<dbReference type="EMBL" id="JBJQOH010000003">
    <property type="protein sequence ID" value="KAL3692009.1"/>
    <property type="molecule type" value="Genomic_DNA"/>
</dbReference>
<dbReference type="AlphaFoldDB" id="A0ABD3H9X8"/>
<dbReference type="Proteomes" id="UP001633002">
    <property type="component" value="Unassembled WGS sequence"/>
</dbReference>
<accession>A0ABD3H9X8</accession>
<gene>
    <name evidence="3" type="ORF">R1sor_005660</name>
    <name evidence="2" type="ORF">R1sor_014537</name>
</gene>
<evidence type="ECO:0000256" key="1">
    <source>
        <dbReference type="SAM" id="MobiDB-lite"/>
    </source>
</evidence>
<comment type="caution">
    <text evidence="2">The sequence shown here is derived from an EMBL/GenBank/DDBJ whole genome shotgun (WGS) entry which is preliminary data.</text>
</comment>
<dbReference type="EMBL" id="JBJQOH010000004">
    <property type="protein sequence ID" value="KAL3688228.1"/>
    <property type="molecule type" value="Genomic_DNA"/>
</dbReference>
<sequence>MRRQARQLRDASPSQPASLAMHQSLPASGRVARLAGLAMRRKPAGSGRGARLACLAMRRQACRLRDASAKLAGLAMHRWAGLLRDATKQTARKYPSGKPPPPNLGQQRYYQRSVKRLMLQDASRSPSFRTCLEVQAV</sequence>
<feature type="region of interest" description="Disordered" evidence="1">
    <location>
        <begin position="87"/>
        <end position="106"/>
    </location>
</feature>
<proteinExistence type="predicted"/>
<feature type="region of interest" description="Disordered" evidence="1">
    <location>
        <begin position="1"/>
        <end position="25"/>
    </location>
</feature>